<comment type="caution">
    <text evidence="10">The sequence shown here is derived from an EMBL/GenBank/DDBJ whole genome shotgun (WGS) entry which is preliminary data.</text>
</comment>
<dbReference type="SUPFAM" id="SSF48317">
    <property type="entry name" value="Acid phosphatase/Vanadium-dependent haloperoxidase"/>
    <property type="match status" value="1"/>
</dbReference>
<protein>
    <submittedName>
        <fullName evidence="10">Phosphatase PAP2 family protein</fullName>
    </submittedName>
</protein>
<dbReference type="GO" id="GO:0016787">
    <property type="term" value="F:hydrolase activity"/>
    <property type="evidence" value="ECO:0007669"/>
    <property type="project" value="UniProtKB-KW"/>
</dbReference>
<feature type="transmembrane region" description="Helical" evidence="8">
    <location>
        <begin position="126"/>
        <end position="147"/>
    </location>
</feature>
<dbReference type="AlphaFoldDB" id="A0AA42BV35"/>
<keyword evidence="5 8" id="KW-1133">Transmembrane helix</keyword>
<reference evidence="10" key="1">
    <citation type="submission" date="2022-08" db="EMBL/GenBank/DDBJ databases">
        <authorList>
            <person name="Deng Y."/>
            <person name="Han X.-F."/>
            <person name="Zhang Y.-Q."/>
        </authorList>
    </citation>
    <scope>NUCLEOTIDE SEQUENCE</scope>
    <source>
        <strain evidence="10">CPCC 203407</strain>
    </source>
</reference>
<evidence type="ECO:0000256" key="6">
    <source>
        <dbReference type="ARBA" id="ARBA00023136"/>
    </source>
</evidence>
<dbReference type="Pfam" id="PF01569">
    <property type="entry name" value="PAP2"/>
    <property type="match status" value="1"/>
</dbReference>
<keyword evidence="3 8" id="KW-0812">Transmembrane</keyword>
<evidence type="ECO:0000256" key="5">
    <source>
        <dbReference type="ARBA" id="ARBA00022989"/>
    </source>
</evidence>
<feature type="domain" description="Phosphatidic acid phosphatase type 2/haloperoxidase" evidence="9">
    <location>
        <begin position="126"/>
        <end position="229"/>
    </location>
</feature>
<feature type="compositionally biased region" description="Basic and acidic residues" evidence="7">
    <location>
        <begin position="10"/>
        <end position="23"/>
    </location>
</feature>
<dbReference type="InterPro" id="IPR036938">
    <property type="entry name" value="PAP2/HPO_sf"/>
</dbReference>
<name>A0AA42BV35_9MICO</name>
<dbReference type="PANTHER" id="PTHR14969:SF62">
    <property type="entry name" value="DECAPRENYLPHOSPHORYL-5-PHOSPHORIBOSE PHOSPHATASE RV3807C-RELATED"/>
    <property type="match status" value="1"/>
</dbReference>
<organism evidence="10 11">
    <name type="scientific">Herbiconiux oxytropis</name>
    <dbReference type="NCBI Taxonomy" id="2970915"/>
    <lineage>
        <taxon>Bacteria</taxon>
        <taxon>Bacillati</taxon>
        <taxon>Actinomycetota</taxon>
        <taxon>Actinomycetes</taxon>
        <taxon>Micrococcales</taxon>
        <taxon>Microbacteriaceae</taxon>
        <taxon>Herbiconiux</taxon>
    </lineage>
</organism>
<gene>
    <name evidence="10" type="ORF">N1028_13015</name>
</gene>
<dbReference type="Proteomes" id="UP001165587">
    <property type="component" value="Unassembled WGS sequence"/>
</dbReference>
<dbReference type="EMBL" id="JANLCK010000007">
    <property type="protein sequence ID" value="MCS5726816.1"/>
    <property type="molecule type" value="Genomic_DNA"/>
</dbReference>
<keyword evidence="6 8" id="KW-0472">Membrane</keyword>
<evidence type="ECO:0000259" key="9">
    <source>
        <dbReference type="SMART" id="SM00014"/>
    </source>
</evidence>
<feature type="transmembrane region" description="Helical" evidence="8">
    <location>
        <begin position="42"/>
        <end position="62"/>
    </location>
</feature>
<dbReference type="InterPro" id="IPR000326">
    <property type="entry name" value="PAP2/HPO"/>
</dbReference>
<evidence type="ECO:0000256" key="1">
    <source>
        <dbReference type="ARBA" id="ARBA00004651"/>
    </source>
</evidence>
<evidence type="ECO:0000256" key="8">
    <source>
        <dbReference type="SAM" id="Phobius"/>
    </source>
</evidence>
<feature type="transmembrane region" description="Helical" evidence="8">
    <location>
        <begin position="95"/>
        <end position="120"/>
    </location>
</feature>
<dbReference type="RefSeq" id="WP_259529676.1">
    <property type="nucleotide sequence ID" value="NZ_JANLCK010000007.1"/>
</dbReference>
<feature type="transmembrane region" description="Helical" evidence="8">
    <location>
        <begin position="210"/>
        <end position="230"/>
    </location>
</feature>
<sequence>MSSPPSPAAPDDHDHGRPPEARVPEAAGPVEAPAPYKVARRWPIVSGAVALLVVGLLALVLVTRGQGSLPFAFDEEWMEEVLENRNTFWEAPSLFMNYLGGGFVAVFVIPLLVIGLLLLFRRPWAALYFLASIVASAAVVQILKSAVGRARPEEMLVVSDFGSFPSGHAANAATLSVALGIVFVRVWIWVAGSVYTVLMMASRTYLGAHWLSDTIGGLLLGAGVAVLLWAPFAARLYRERGLPHPPVWKPRPDRALESGPRAR</sequence>
<dbReference type="SMART" id="SM00014">
    <property type="entry name" value="acidPPc"/>
    <property type="match status" value="1"/>
</dbReference>
<evidence type="ECO:0000256" key="7">
    <source>
        <dbReference type="SAM" id="MobiDB-lite"/>
    </source>
</evidence>
<proteinExistence type="predicted"/>
<evidence type="ECO:0000256" key="3">
    <source>
        <dbReference type="ARBA" id="ARBA00022692"/>
    </source>
</evidence>
<feature type="transmembrane region" description="Helical" evidence="8">
    <location>
        <begin position="168"/>
        <end position="190"/>
    </location>
</feature>
<evidence type="ECO:0000313" key="11">
    <source>
        <dbReference type="Proteomes" id="UP001165587"/>
    </source>
</evidence>
<dbReference type="CDD" id="cd03392">
    <property type="entry name" value="PAP2_like_2"/>
    <property type="match status" value="1"/>
</dbReference>
<dbReference type="GO" id="GO:0005886">
    <property type="term" value="C:plasma membrane"/>
    <property type="evidence" value="ECO:0007669"/>
    <property type="project" value="UniProtKB-SubCell"/>
</dbReference>
<accession>A0AA42BV35</accession>
<keyword evidence="2" id="KW-1003">Cell membrane</keyword>
<evidence type="ECO:0000256" key="2">
    <source>
        <dbReference type="ARBA" id="ARBA00022475"/>
    </source>
</evidence>
<keyword evidence="4" id="KW-0378">Hydrolase</keyword>
<evidence type="ECO:0000313" key="10">
    <source>
        <dbReference type="EMBL" id="MCS5726816.1"/>
    </source>
</evidence>
<dbReference type="PANTHER" id="PTHR14969">
    <property type="entry name" value="SPHINGOSINE-1-PHOSPHATE PHOSPHOHYDROLASE"/>
    <property type="match status" value="1"/>
</dbReference>
<dbReference type="Gene3D" id="1.20.144.10">
    <property type="entry name" value="Phosphatidic acid phosphatase type 2/haloperoxidase"/>
    <property type="match status" value="2"/>
</dbReference>
<feature type="region of interest" description="Disordered" evidence="7">
    <location>
        <begin position="1"/>
        <end position="27"/>
    </location>
</feature>
<keyword evidence="11" id="KW-1185">Reference proteome</keyword>
<evidence type="ECO:0000256" key="4">
    <source>
        <dbReference type="ARBA" id="ARBA00022801"/>
    </source>
</evidence>
<comment type="subcellular location">
    <subcellularLocation>
        <location evidence="1">Cell membrane</location>
        <topology evidence="1">Multi-pass membrane protein</topology>
    </subcellularLocation>
</comment>